<dbReference type="PANTHER" id="PTHR38664">
    <property type="entry name" value="SLR0058 PROTEIN"/>
    <property type="match status" value="1"/>
</dbReference>
<evidence type="ECO:0000313" key="2">
    <source>
        <dbReference type="Proteomes" id="UP000184389"/>
    </source>
</evidence>
<organism evidence="1 2">
    <name type="scientific">Sporanaerobacter acetigenes DSM 13106</name>
    <dbReference type="NCBI Taxonomy" id="1123281"/>
    <lineage>
        <taxon>Bacteria</taxon>
        <taxon>Bacillati</taxon>
        <taxon>Bacillota</taxon>
        <taxon>Tissierellia</taxon>
        <taxon>Tissierellales</taxon>
        <taxon>Sporanaerobacteraceae</taxon>
        <taxon>Sporanaerobacter</taxon>
    </lineage>
</organism>
<dbReference type="EMBL" id="FQXR01000004">
    <property type="protein sequence ID" value="SHH78358.1"/>
    <property type="molecule type" value="Genomic_DNA"/>
</dbReference>
<evidence type="ECO:0000313" key="1">
    <source>
        <dbReference type="EMBL" id="SHH78358.1"/>
    </source>
</evidence>
<dbReference type="Pfam" id="PF05597">
    <property type="entry name" value="Phasin"/>
    <property type="match status" value="1"/>
</dbReference>
<gene>
    <name evidence="1" type="ORF">SAMN02745180_01042</name>
</gene>
<reference evidence="1 2" key="1">
    <citation type="submission" date="2016-11" db="EMBL/GenBank/DDBJ databases">
        <authorList>
            <person name="Jaros S."/>
            <person name="Januszkiewicz K."/>
            <person name="Wedrychowicz H."/>
        </authorList>
    </citation>
    <scope>NUCLEOTIDE SEQUENCE [LARGE SCALE GENOMIC DNA]</scope>
    <source>
        <strain evidence="1 2">DSM 13106</strain>
    </source>
</reference>
<dbReference type="RefSeq" id="WP_072743719.1">
    <property type="nucleotide sequence ID" value="NZ_FQXR01000004.1"/>
</dbReference>
<dbReference type="PANTHER" id="PTHR38664:SF1">
    <property type="entry name" value="SLR0058 PROTEIN"/>
    <property type="match status" value="1"/>
</dbReference>
<dbReference type="InterPro" id="IPR008769">
    <property type="entry name" value="PhaF_PhaI"/>
</dbReference>
<sequence>MDTSLKGLLLAGIGSMALTYEKANEMVDTLVKKGELTVNQGKELNEELKRVVESQKTGQKSQNVDAETLKSVLQELNLPTKADIDELKTRIDNLEKNN</sequence>
<dbReference type="OrthoDB" id="2134917at2"/>
<accession>A0A1M5VT44</accession>
<protein>
    <submittedName>
        <fullName evidence="1">Poly(Hydroxyalkanoate) granule-associated protein</fullName>
    </submittedName>
</protein>
<dbReference type="Proteomes" id="UP000184389">
    <property type="component" value="Unassembled WGS sequence"/>
</dbReference>
<keyword evidence="2" id="KW-1185">Reference proteome</keyword>
<name>A0A1M5VT44_9FIRM</name>
<proteinExistence type="predicted"/>
<dbReference type="STRING" id="1123281.SAMN02745180_01042"/>
<dbReference type="AlphaFoldDB" id="A0A1M5VT44"/>